<feature type="transmembrane region" description="Helical" evidence="2">
    <location>
        <begin position="477"/>
        <end position="502"/>
    </location>
</feature>
<feature type="transmembrane region" description="Helical" evidence="2">
    <location>
        <begin position="235"/>
        <end position="255"/>
    </location>
</feature>
<feature type="transmembrane region" description="Helical" evidence="2">
    <location>
        <begin position="448"/>
        <end position="471"/>
    </location>
</feature>
<keyword evidence="2" id="KW-1133">Transmembrane helix</keyword>
<dbReference type="GO" id="GO:0005886">
    <property type="term" value="C:plasma membrane"/>
    <property type="evidence" value="ECO:0007669"/>
    <property type="project" value="UniProtKB-SubCell"/>
</dbReference>
<proteinExistence type="predicted"/>
<dbReference type="RefSeq" id="WP_135390187.1">
    <property type="nucleotide sequence ID" value="NZ_PGGK01000011.1"/>
</dbReference>
<feature type="region of interest" description="Disordered" evidence="1">
    <location>
        <begin position="163"/>
        <end position="204"/>
    </location>
</feature>
<evidence type="ECO:0000256" key="1">
    <source>
        <dbReference type="SAM" id="MobiDB-lite"/>
    </source>
</evidence>
<protein>
    <submittedName>
        <fullName evidence="3">ABC transporter</fullName>
    </submittedName>
</protein>
<dbReference type="GO" id="GO:0140359">
    <property type="term" value="F:ABC-type transporter activity"/>
    <property type="evidence" value="ECO:0007669"/>
    <property type="project" value="InterPro"/>
</dbReference>
<evidence type="ECO:0000313" key="3">
    <source>
        <dbReference type="EMBL" id="TGC08160.1"/>
    </source>
</evidence>
<reference evidence="3 4" key="1">
    <citation type="submission" date="2017-11" db="EMBL/GenBank/DDBJ databases">
        <title>Isolation and Characterization of Methanogenic Archaea from Saline Meromictic Lake at Siberia.</title>
        <authorList>
            <person name="Shen Y."/>
            <person name="Huang H.-H."/>
            <person name="Lai M.-C."/>
            <person name="Chen S.-C."/>
        </authorList>
    </citation>
    <scope>NUCLEOTIDE SEQUENCE [LARGE SCALE GENOMIC DNA]</scope>
    <source>
        <strain evidence="3 4">SY-01</strain>
    </source>
</reference>
<feature type="transmembrane region" description="Helical" evidence="2">
    <location>
        <begin position="514"/>
        <end position="538"/>
    </location>
</feature>
<dbReference type="OrthoDB" id="106980at2157"/>
<dbReference type="Pfam" id="PF12679">
    <property type="entry name" value="ABC2_membrane_2"/>
    <property type="match status" value="1"/>
</dbReference>
<evidence type="ECO:0000256" key="2">
    <source>
        <dbReference type="SAM" id="Phobius"/>
    </source>
</evidence>
<dbReference type="PANTHER" id="PTHR43471">
    <property type="entry name" value="ABC TRANSPORTER PERMEASE"/>
    <property type="match status" value="1"/>
</dbReference>
<feature type="transmembrane region" description="Helical" evidence="2">
    <location>
        <begin position="315"/>
        <end position="339"/>
    </location>
</feature>
<dbReference type="Proteomes" id="UP000297295">
    <property type="component" value="Unassembled WGS sequence"/>
</dbReference>
<gene>
    <name evidence="3" type="ORF">CUN85_10100</name>
</gene>
<accession>A0A4E0PTN7</accession>
<keyword evidence="2" id="KW-0472">Membrane</keyword>
<keyword evidence="2" id="KW-0812">Transmembrane</keyword>
<feature type="transmembrane region" description="Helical" evidence="2">
    <location>
        <begin position="396"/>
        <end position="418"/>
    </location>
</feature>
<dbReference type="AlphaFoldDB" id="A0A4E0PTN7"/>
<evidence type="ECO:0000313" key="4">
    <source>
        <dbReference type="Proteomes" id="UP000297295"/>
    </source>
</evidence>
<name>A0A4E0PTN7_9EURY</name>
<feature type="transmembrane region" description="Helical" evidence="2">
    <location>
        <begin position="285"/>
        <end position="303"/>
    </location>
</feature>
<organism evidence="3 4">
    <name type="scientific">Methanolobus halotolerans</name>
    <dbReference type="NCBI Taxonomy" id="2052935"/>
    <lineage>
        <taxon>Archaea</taxon>
        <taxon>Methanobacteriati</taxon>
        <taxon>Methanobacteriota</taxon>
        <taxon>Stenosarchaea group</taxon>
        <taxon>Methanomicrobia</taxon>
        <taxon>Methanosarcinales</taxon>
        <taxon>Methanosarcinaceae</taxon>
        <taxon>Methanolobus</taxon>
    </lineage>
</organism>
<dbReference type="EMBL" id="PGGK01000011">
    <property type="protein sequence ID" value="TGC08160.1"/>
    <property type="molecule type" value="Genomic_DNA"/>
</dbReference>
<feature type="transmembrane region" description="Helical" evidence="2">
    <location>
        <begin position="351"/>
        <end position="376"/>
    </location>
</feature>
<keyword evidence="4" id="KW-1185">Reference proteome</keyword>
<comment type="caution">
    <text evidence="3">The sequence shown here is derived from an EMBL/GenBank/DDBJ whole genome shotgun (WGS) entry which is preliminary data.</text>
</comment>
<sequence length="606" mass="67727">MPGWYTIAKWEFFRSRLKFDVRSSALLIFSLILVIIASFAAAQTDMSMNQRIYSVSTTEPGIEYILESDQRFDSRTVSVYEASNFYQYGNDLAIIGNNAYLGETRKAASAGSALENTVKEYRELVLTSYDDVNNSHPVWVTVHDIERPQNIQLLSAEETAGQLEAGSREMENDQDTGEASEYNREEMTPESIRPGSSFTPPENADELDKYKGKAFFERQKISTPTHFSPPIPFTAILYAFLFIFPIYFVSQFYSTSIMDERTNRKGELMLAAPLLGRDIVIGKTIPYLLITVLIQAAITLYIMGIPSGKEGLQDILLILASIFPVVLLFFALSFFGAILSRSFKELTFASVFLSVIISGYLFFPAMFTNIHAISSISPVTLIVRLIEGESILFETYMFSTFPFYFVALSAFAFGTFIFREEDLFTQKTITEKIVDSFEIFLSHRYGSVFLLSIVFIPFVYMCQLMLIVMLFNLPAPYSVIAMIGLSALAEELVKSAGIYTIYKRKLADPSLKNAARFAILSGAGFFVGEKAVAVLTLAPIASSAFGSVMTMGTLLLIPLILHISTTMISSLGMYRLGTGRYLITVLLATIIHSAYNMFILRVILFG</sequence>
<feature type="transmembrane region" description="Helical" evidence="2">
    <location>
        <begin position="581"/>
        <end position="604"/>
    </location>
</feature>